<proteinExistence type="predicted"/>
<evidence type="ECO:0000313" key="1">
    <source>
        <dbReference type="EMBL" id="TLP38292.1"/>
    </source>
</evidence>
<dbReference type="EMBL" id="VANU01000003">
    <property type="protein sequence ID" value="TLP38292.1"/>
    <property type="molecule type" value="Genomic_DNA"/>
</dbReference>
<dbReference type="Pfam" id="PF06035">
    <property type="entry name" value="Peptidase_C93"/>
    <property type="match status" value="1"/>
</dbReference>
<dbReference type="RefSeq" id="WP_138152286.1">
    <property type="nucleotide sequence ID" value="NZ_VANU01000003.1"/>
</dbReference>
<sequence>MLLLIFLSSICLHSKSITLNENDLKTIDNSKDSKAIKIRLVKYVNLKQKVRPFTNTLKKLSHVNSFYNKILPVNDSTKYNVDDHWATPKEFLINGKGDCEDYAIAKYFTLLEVGIPKEKLYFGIVKVKGETNYHMVLLYFENKKSIPLVLDNLSFKVVPFDIRKRLEPKVVFNEFASYTLKNKKIYKKVRINWGKNKDDNKWEKLLNRVYSKNE</sequence>
<accession>A0A5R8Y146</accession>
<organism evidence="1 2">
    <name type="scientific">Arcobacter arenosus</name>
    <dbReference type="NCBI Taxonomy" id="2576037"/>
    <lineage>
        <taxon>Bacteria</taxon>
        <taxon>Pseudomonadati</taxon>
        <taxon>Campylobacterota</taxon>
        <taxon>Epsilonproteobacteria</taxon>
        <taxon>Campylobacterales</taxon>
        <taxon>Arcobacteraceae</taxon>
        <taxon>Arcobacter</taxon>
    </lineage>
</organism>
<name>A0A5R8Y146_9BACT</name>
<dbReference type="PANTHER" id="PTHR39327:SF1">
    <property type="entry name" value="BLR5470 PROTEIN"/>
    <property type="match status" value="1"/>
</dbReference>
<reference evidence="1 2" key="1">
    <citation type="submission" date="2019-05" db="EMBL/GenBank/DDBJ databases">
        <title>Arcobacter sp. nov., isolated from sea sediment.</title>
        <authorList>
            <person name="Kim W."/>
        </authorList>
    </citation>
    <scope>NUCLEOTIDE SEQUENCE [LARGE SCALE GENOMIC DNA]</scope>
    <source>
        <strain evidence="1 2">CAU 1517</strain>
    </source>
</reference>
<gene>
    <name evidence="1" type="ORF">FDK22_07400</name>
</gene>
<dbReference type="OrthoDB" id="5401788at2"/>
<dbReference type="PANTHER" id="PTHR39327">
    <property type="match status" value="1"/>
</dbReference>
<dbReference type="Proteomes" id="UP000308901">
    <property type="component" value="Unassembled WGS sequence"/>
</dbReference>
<protein>
    <submittedName>
        <fullName evidence="1">Uncharacterized protein</fullName>
    </submittedName>
</protein>
<dbReference type="InterPro" id="IPR010319">
    <property type="entry name" value="Transglutaminase-like_Cys_pept"/>
</dbReference>
<evidence type="ECO:0000313" key="2">
    <source>
        <dbReference type="Proteomes" id="UP000308901"/>
    </source>
</evidence>
<comment type="caution">
    <text evidence="1">The sequence shown here is derived from an EMBL/GenBank/DDBJ whole genome shotgun (WGS) entry which is preliminary data.</text>
</comment>
<dbReference type="Gene3D" id="3.10.620.30">
    <property type="match status" value="1"/>
</dbReference>
<keyword evidence="2" id="KW-1185">Reference proteome</keyword>
<dbReference type="AlphaFoldDB" id="A0A5R8Y146"/>